<protein>
    <recommendedName>
        <fullName evidence="2">LNS2/PITP domain-containing protein</fullName>
    </recommendedName>
</protein>
<dbReference type="InterPro" id="IPR031315">
    <property type="entry name" value="LNS2/PITP"/>
</dbReference>
<comment type="caution">
    <text evidence="3">The sequence shown here is derived from an EMBL/GenBank/DDBJ whole genome shotgun (WGS) entry which is preliminary data.</text>
</comment>
<dbReference type="PANTHER" id="PTHR10658:SF11">
    <property type="entry name" value="VIBRATOR, ISOFORM B"/>
    <property type="match status" value="1"/>
</dbReference>
<dbReference type="SMART" id="SM00775">
    <property type="entry name" value="LNS2"/>
    <property type="match status" value="1"/>
</dbReference>
<reference evidence="4" key="1">
    <citation type="journal article" date="2019" name="Int. J. Syst. Evol. Microbiol.">
        <title>The Global Catalogue of Microorganisms (GCM) 10K type strain sequencing project: providing services to taxonomists for standard genome sequencing and annotation.</title>
        <authorList>
            <consortium name="The Broad Institute Genomics Platform"/>
            <consortium name="The Broad Institute Genome Sequencing Center for Infectious Disease"/>
            <person name="Wu L."/>
            <person name="Ma J."/>
        </authorList>
    </citation>
    <scope>NUCLEOTIDE SEQUENCE [LARGE SCALE GENOMIC DNA]</scope>
    <source>
        <strain evidence="4">NBRC 110044</strain>
    </source>
</reference>
<dbReference type="CDD" id="cd01427">
    <property type="entry name" value="HAD_like"/>
    <property type="match status" value="1"/>
</dbReference>
<dbReference type="PANTHER" id="PTHR10658">
    <property type="entry name" value="PHOSPHATIDYLINOSITOL TRANSFER PROTEIN"/>
    <property type="match status" value="1"/>
</dbReference>
<feature type="signal peptide" evidence="1">
    <location>
        <begin position="1"/>
        <end position="21"/>
    </location>
</feature>
<accession>A0ABQ5YAP6</accession>
<feature type="chain" id="PRO_5045552343" description="LNS2/PITP domain-containing protein" evidence="1">
    <location>
        <begin position="22"/>
        <end position="325"/>
    </location>
</feature>
<dbReference type="RefSeq" id="WP_284195156.1">
    <property type="nucleotide sequence ID" value="NZ_BSOG01000001.1"/>
</dbReference>
<organism evidence="3 4">
    <name type="scientific">Chitinimonas prasina</name>
    <dbReference type="NCBI Taxonomy" id="1434937"/>
    <lineage>
        <taxon>Bacteria</taxon>
        <taxon>Pseudomonadati</taxon>
        <taxon>Pseudomonadota</taxon>
        <taxon>Betaproteobacteria</taxon>
        <taxon>Neisseriales</taxon>
        <taxon>Chitinibacteraceae</taxon>
        <taxon>Chitinimonas</taxon>
    </lineage>
</organism>
<dbReference type="InterPro" id="IPR036412">
    <property type="entry name" value="HAD-like_sf"/>
</dbReference>
<dbReference type="Gene3D" id="3.40.50.1000">
    <property type="entry name" value="HAD superfamily/HAD-like"/>
    <property type="match status" value="1"/>
</dbReference>
<keyword evidence="1" id="KW-0732">Signal</keyword>
<gene>
    <name evidence="3" type="ORF">GCM10007907_08070</name>
</gene>
<keyword evidence="4" id="KW-1185">Reference proteome</keyword>
<feature type="domain" description="LNS2/PITP" evidence="2">
    <location>
        <begin position="158"/>
        <end position="300"/>
    </location>
</feature>
<dbReference type="InterPro" id="IPR001666">
    <property type="entry name" value="PI_transfer"/>
</dbReference>
<evidence type="ECO:0000256" key="1">
    <source>
        <dbReference type="SAM" id="SignalP"/>
    </source>
</evidence>
<sequence>MTRRISLAVALALMGSLTAQAACPDYTTPQQAPAAPKPAKKSFRHLGSKILSGLYQPWHMVHDTLVAQGQSATLVGKFDYDAVLHKDLEDERVHVYLYGTGMAAWEYLGSQMTNSDGKIFVTLGPRPAGEYKVRMVVEGDGSAVEGYLSVVEPGRDTVLFDIDGTLTINDFEAYADYAGLKTAAAYYYAPETVRAYQQKGYQIIYLTARPYWVTRDAREWFGKQNLLGWHYRSNPYGDGPIPPNTEEHKTNYVRYLRETVGLNIVRAYGNATTDIAAYANGGIAKAETWIIGQHAGKEGTRSVGADYSYHYSSVVAATPPAACRR</sequence>
<dbReference type="Pfam" id="PF24694">
    <property type="entry name" value="LNS2_PITM1-3"/>
    <property type="match status" value="1"/>
</dbReference>
<dbReference type="InterPro" id="IPR023214">
    <property type="entry name" value="HAD_sf"/>
</dbReference>
<dbReference type="Proteomes" id="UP001156706">
    <property type="component" value="Unassembled WGS sequence"/>
</dbReference>
<dbReference type="SUPFAM" id="SSF56784">
    <property type="entry name" value="HAD-like"/>
    <property type="match status" value="1"/>
</dbReference>
<evidence type="ECO:0000259" key="2">
    <source>
        <dbReference type="SMART" id="SM00775"/>
    </source>
</evidence>
<dbReference type="Pfam" id="PF24695">
    <property type="entry name" value="PITM1-3"/>
    <property type="match status" value="1"/>
</dbReference>
<evidence type="ECO:0000313" key="3">
    <source>
        <dbReference type="EMBL" id="GLR12017.1"/>
    </source>
</evidence>
<name>A0ABQ5YAP6_9NEIS</name>
<proteinExistence type="predicted"/>
<evidence type="ECO:0000313" key="4">
    <source>
        <dbReference type="Proteomes" id="UP001156706"/>
    </source>
</evidence>
<dbReference type="EMBL" id="BSOG01000001">
    <property type="protein sequence ID" value="GLR12017.1"/>
    <property type="molecule type" value="Genomic_DNA"/>
</dbReference>